<organism evidence="4 5">
    <name type="scientific">candidate division Kazan bacterium GW2011_GWB1_52_7</name>
    <dbReference type="NCBI Taxonomy" id="1620414"/>
    <lineage>
        <taxon>Bacteria</taxon>
        <taxon>Bacteria division Kazan-3B-28</taxon>
    </lineage>
</organism>
<feature type="domain" description="DprA winged helix" evidence="3">
    <location>
        <begin position="221"/>
        <end position="276"/>
    </location>
</feature>
<name>A0A0G1X6M3_UNCK3</name>
<dbReference type="SUPFAM" id="SSF102405">
    <property type="entry name" value="MCP/YpsA-like"/>
    <property type="match status" value="1"/>
</dbReference>
<dbReference type="PANTHER" id="PTHR43022">
    <property type="entry name" value="PROTEIN SMF"/>
    <property type="match status" value="1"/>
</dbReference>
<reference evidence="4 5" key="1">
    <citation type="journal article" date="2015" name="Nature">
        <title>rRNA introns, odd ribosomes, and small enigmatic genomes across a large radiation of phyla.</title>
        <authorList>
            <person name="Brown C.T."/>
            <person name="Hug L.A."/>
            <person name="Thomas B.C."/>
            <person name="Sharon I."/>
            <person name="Castelle C.J."/>
            <person name="Singh A."/>
            <person name="Wilkins M.J."/>
            <person name="Williams K.H."/>
            <person name="Banfield J.F."/>
        </authorList>
    </citation>
    <scope>NUCLEOTIDE SEQUENCE [LARGE SCALE GENOMIC DNA]</scope>
</reference>
<evidence type="ECO:0000313" key="5">
    <source>
        <dbReference type="Proteomes" id="UP000034913"/>
    </source>
</evidence>
<dbReference type="InterPro" id="IPR041614">
    <property type="entry name" value="DprA_WH"/>
</dbReference>
<gene>
    <name evidence="4" type="ORF">VF00_C0002G0143</name>
</gene>
<feature type="domain" description="Smf/DprA SLOG" evidence="2">
    <location>
        <begin position="10"/>
        <end position="217"/>
    </location>
</feature>
<protein>
    <submittedName>
        <fullName evidence="4">Uncharacterized protein</fullName>
    </submittedName>
</protein>
<proteinExistence type="inferred from homology"/>
<dbReference type="EMBL" id="LCRB01000002">
    <property type="protein sequence ID" value="KKW26818.1"/>
    <property type="molecule type" value="Genomic_DNA"/>
</dbReference>
<dbReference type="GO" id="GO:0009294">
    <property type="term" value="P:DNA-mediated transformation"/>
    <property type="evidence" value="ECO:0007669"/>
    <property type="project" value="InterPro"/>
</dbReference>
<sequence>MEVATDIRRIGLDDPGYPAWLCEVPDAPKEIYVRGELMTKDLPRVAVVGTRKPTPYGVQVTERLVSAIAPHCVVVSGLAYGIDALAHQAAVKAGGITWAVLGTGLDDASIYPAKHLSLARQIIASGGALISEYAPGTPPMQHHFPMRNRIIAGLSDKVVVIEAPETSGAIITAKLALDYNRDVLAVPGPIFSPNSVGTNRLIAEGAKPVLSASDIVEITQAASADNLTDRERILYSALGSGPKHINEMVQLTSWDTAQVSSELTLMEIKGKVRCVGNGTFAIIK</sequence>
<comment type="caution">
    <text evidence="4">The sequence shown here is derived from an EMBL/GenBank/DDBJ whole genome shotgun (WGS) entry which is preliminary data.</text>
</comment>
<dbReference type="Pfam" id="PF17782">
    <property type="entry name" value="WHD_DprA"/>
    <property type="match status" value="1"/>
</dbReference>
<accession>A0A0G1X6M3</accession>
<dbReference type="InterPro" id="IPR036388">
    <property type="entry name" value="WH-like_DNA-bd_sf"/>
</dbReference>
<evidence type="ECO:0000256" key="1">
    <source>
        <dbReference type="ARBA" id="ARBA00006525"/>
    </source>
</evidence>
<dbReference type="Gene3D" id="3.40.50.450">
    <property type="match status" value="1"/>
</dbReference>
<dbReference type="PATRIC" id="fig|1620414.3.peg.376"/>
<evidence type="ECO:0000313" key="4">
    <source>
        <dbReference type="EMBL" id="KKW26818.1"/>
    </source>
</evidence>
<dbReference type="AlphaFoldDB" id="A0A0G1X6M3"/>
<evidence type="ECO:0000259" key="2">
    <source>
        <dbReference type="Pfam" id="PF02481"/>
    </source>
</evidence>
<comment type="similarity">
    <text evidence="1">Belongs to the DprA/Smf family.</text>
</comment>
<dbReference type="InterPro" id="IPR003488">
    <property type="entry name" value="DprA"/>
</dbReference>
<dbReference type="Gene3D" id="1.10.10.10">
    <property type="entry name" value="Winged helix-like DNA-binding domain superfamily/Winged helix DNA-binding domain"/>
    <property type="match status" value="1"/>
</dbReference>
<evidence type="ECO:0000259" key="3">
    <source>
        <dbReference type="Pfam" id="PF17782"/>
    </source>
</evidence>
<dbReference type="Proteomes" id="UP000034913">
    <property type="component" value="Unassembled WGS sequence"/>
</dbReference>
<dbReference type="PANTHER" id="PTHR43022:SF1">
    <property type="entry name" value="PROTEIN SMF"/>
    <property type="match status" value="1"/>
</dbReference>
<dbReference type="InterPro" id="IPR057666">
    <property type="entry name" value="DrpA_SLOG"/>
</dbReference>
<dbReference type="Pfam" id="PF02481">
    <property type="entry name" value="DNA_processg_A"/>
    <property type="match status" value="1"/>
</dbReference>
<dbReference type="NCBIfam" id="TIGR00732">
    <property type="entry name" value="dprA"/>
    <property type="match status" value="1"/>
</dbReference>